<dbReference type="Proteomes" id="UP000264006">
    <property type="component" value="Plasmid pEDY32-46I"/>
</dbReference>
<dbReference type="AlphaFoldDB" id="A0A346Y5Q7"/>
<dbReference type="KEGG" id="euz:DVS28_b0034"/>
<proteinExistence type="predicted"/>
<protein>
    <submittedName>
        <fullName evidence="1">Uncharacterized protein</fullName>
    </submittedName>
</protein>
<keyword evidence="1" id="KW-0614">Plasmid</keyword>
<geneLocation type="plasmid" evidence="2">
    <name>pedy32-46i</name>
</geneLocation>
<accession>A0A346Y5Q7</accession>
<evidence type="ECO:0000313" key="2">
    <source>
        <dbReference type="Proteomes" id="UP000264006"/>
    </source>
</evidence>
<keyword evidence="2" id="KW-1185">Reference proteome</keyword>
<sequence length="390" mass="40525">MMRYSPTVASTPTSTAPATLHRMTTEPITVEDAVDRLRRRHAAEGLDMPGGCDRSAIDALEAAVAGIAAVPARLPLDYRRLLELVDPDGLRVTGDVELVGPQAVIDQLDRANPDLPALLIPVGGEGYFVVLELATDGHPGGLWVWDPGLDDIHRIAGGPAGLIAATADAPAVALPDAGHVWVALDVDGLFDEQVGWERTAWPDRWLLSDGVDPADLASRHTPTATIAEVLAGDGEGLVHARVRVHAGTAAGSVVRLFAPDAPEVSAEQAAIDHLAGMLAEERDAAVARLEELTELMSSGGAASLPVDDLLAMSAEIKALTGMGAAGSVPSYRLVWWPRDTGPAGPTRDSVVELVLRPGAPADGAGMPLGTEVVEATVVSARHVRDADGVG</sequence>
<reference evidence="1 2" key="1">
    <citation type="submission" date="2018-09" db="EMBL/GenBank/DDBJ databases">
        <title>Complete genome sequence of Euzebya sp. DY32-46 isolated from seawater of Pacific Ocean.</title>
        <authorList>
            <person name="Xu L."/>
            <person name="Wu Y.-H."/>
            <person name="Xu X.-W."/>
        </authorList>
    </citation>
    <scope>NUCLEOTIDE SEQUENCE [LARGE SCALE GENOMIC DNA]</scope>
    <source>
        <strain evidence="1 2">DY32-46</strain>
        <plasmid evidence="2">pedy32-46i</plasmid>
    </source>
</reference>
<name>A0A346Y5Q7_9ACTN</name>
<organism evidence="1 2">
    <name type="scientific">Euzebya pacifica</name>
    <dbReference type="NCBI Taxonomy" id="1608957"/>
    <lineage>
        <taxon>Bacteria</taxon>
        <taxon>Bacillati</taxon>
        <taxon>Actinomycetota</taxon>
        <taxon>Nitriliruptoria</taxon>
        <taxon>Euzebyales</taxon>
    </lineage>
</organism>
<evidence type="ECO:0000313" key="1">
    <source>
        <dbReference type="EMBL" id="AXV09804.1"/>
    </source>
</evidence>
<gene>
    <name evidence="1" type="ORF">DVS28_b0034</name>
</gene>
<dbReference type="EMBL" id="CP031166">
    <property type="protein sequence ID" value="AXV09804.1"/>
    <property type="molecule type" value="Genomic_DNA"/>
</dbReference>